<keyword evidence="3" id="KW-0808">Transferase</keyword>
<dbReference type="Gene3D" id="3.30.200.20">
    <property type="entry name" value="Phosphorylase Kinase, domain 1"/>
    <property type="match status" value="1"/>
</dbReference>
<dbReference type="PANTHER" id="PTHR46008:SF48">
    <property type="entry name" value="PROTEIN KINASE DOMAIN-CONTAINING PROTEIN"/>
    <property type="match status" value="1"/>
</dbReference>
<dbReference type="GO" id="GO:0005524">
    <property type="term" value="F:ATP binding"/>
    <property type="evidence" value="ECO:0007669"/>
    <property type="project" value="UniProtKB-UniRule"/>
</dbReference>
<dbReference type="CDD" id="cd14066">
    <property type="entry name" value="STKc_IRAK"/>
    <property type="match status" value="1"/>
</dbReference>
<feature type="binding site" evidence="9">
    <location>
        <position position="106"/>
    </location>
    <ligand>
        <name>ATP</name>
        <dbReference type="ChEBI" id="CHEBI:30616"/>
    </ligand>
</feature>
<dbReference type="InterPro" id="IPR000719">
    <property type="entry name" value="Prot_kinase_dom"/>
</dbReference>
<evidence type="ECO:0000256" key="2">
    <source>
        <dbReference type="ARBA" id="ARBA00022527"/>
    </source>
</evidence>
<feature type="domain" description="Protein kinase" evidence="11">
    <location>
        <begin position="74"/>
        <end position="348"/>
    </location>
</feature>
<evidence type="ECO:0000313" key="12">
    <source>
        <dbReference type="EMBL" id="KAI5081985.1"/>
    </source>
</evidence>
<evidence type="ECO:0000256" key="5">
    <source>
        <dbReference type="ARBA" id="ARBA00022777"/>
    </source>
</evidence>
<organism evidence="12 13">
    <name type="scientific">Adiantum capillus-veneris</name>
    <name type="common">Maidenhair fern</name>
    <dbReference type="NCBI Taxonomy" id="13818"/>
    <lineage>
        <taxon>Eukaryota</taxon>
        <taxon>Viridiplantae</taxon>
        <taxon>Streptophyta</taxon>
        <taxon>Embryophyta</taxon>
        <taxon>Tracheophyta</taxon>
        <taxon>Polypodiopsida</taxon>
        <taxon>Polypodiidae</taxon>
        <taxon>Polypodiales</taxon>
        <taxon>Pteridineae</taxon>
        <taxon>Pteridaceae</taxon>
        <taxon>Vittarioideae</taxon>
        <taxon>Adiantum</taxon>
    </lineage>
</organism>
<evidence type="ECO:0000259" key="11">
    <source>
        <dbReference type="PROSITE" id="PS50011"/>
    </source>
</evidence>
<evidence type="ECO:0000256" key="4">
    <source>
        <dbReference type="ARBA" id="ARBA00022741"/>
    </source>
</evidence>
<comment type="caution">
    <text evidence="12">The sequence shown here is derived from an EMBL/GenBank/DDBJ whole genome shotgun (WGS) entry which is preliminary data.</text>
</comment>
<evidence type="ECO:0000256" key="9">
    <source>
        <dbReference type="PROSITE-ProRule" id="PRU10141"/>
    </source>
</evidence>
<keyword evidence="4 9" id="KW-0547">Nucleotide-binding</keyword>
<reference evidence="12" key="1">
    <citation type="submission" date="2021-01" db="EMBL/GenBank/DDBJ databases">
        <title>Adiantum capillus-veneris genome.</title>
        <authorList>
            <person name="Fang Y."/>
            <person name="Liao Q."/>
        </authorList>
    </citation>
    <scope>NUCLEOTIDE SEQUENCE</scope>
    <source>
        <strain evidence="12">H3</strain>
        <tissue evidence="12">Leaf</tissue>
    </source>
</reference>
<dbReference type="SUPFAM" id="SSF56112">
    <property type="entry name" value="Protein kinase-like (PK-like)"/>
    <property type="match status" value="1"/>
</dbReference>
<dbReference type="PROSITE" id="PS00108">
    <property type="entry name" value="PROTEIN_KINASE_ST"/>
    <property type="match status" value="1"/>
</dbReference>
<evidence type="ECO:0000256" key="1">
    <source>
        <dbReference type="ARBA" id="ARBA00012513"/>
    </source>
</evidence>
<dbReference type="Proteomes" id="UP000886520">
    <property type="component" value="Chromosome 2"/>
</dbReference>
<evidence type="ECO:0000256" key="10">
    <source>
        <dbReference type="RuleBase" id="RU000304"/>
    </source>
</evidence>
<keyword evidence="5" id="KW-0418">Kinase</keyword>
<evidence type="ECO:0000256" key="7">
    <source>
        <dbReference type="ARBA" id="ARBA00047899"/>
    </source>
</evidence>
<keyword evidence="6 9" id="KW-0067">ATP-binding</keyword>
<dbReference type="OrthoDB" id="4062651at2759"/>
<gene>
    <name evidence="12" type="ORF">GOP47_0001728</name>
</gene>
<comment type="catalytic activity">
    <reaction evidence="7">
        <text>L-threonyl-[protein] + ATP = O-phospho-L-threonyl-[protein] + ADP + H(+)</text>
        <dbReference type="Rhea" id="RHEA:46608"/>
        <dbReference type="Rhea" id="RHEA-COMP:11060"/>
        <dbReference type="Rhea" id="RHEA-COMP:11605"/>
        <dbReference type="ChEBI" id="CHEBI:15378"/>
        <dbReference type="ChEBI" id="CHEBI:30013"/>
        <dbReference type="ChEBI" id="CHEBI:30616"/>
        <dbReference type="ChEBI" id="CHEBI:61977"/>
        <dbReference type="ChEBI" id="CHEBI:456216"/>
        <dbReference type="EC" id="2.7.11.1"/>
    </reaction>
</comment>
<dbReference type="SMART" id="SM00220">
    <property type="entry name" value="S_TKc"/>
    <property type="match status" value="1"/>
</dbReference>
<proteinExistence type="inferred from homology"/>
<dbReference type="InterPro" id="IPR008271">
    <property type="entry name" value="Ser/Thr_kinase_AS"/>
</dbReference>
<dbReference type="PANTHER" id="PTHR46008">
    <property type="entry name" value="LEAF RUST 10 DISEASE-RESISTANCE LOCUS RECEPTOR-LIKE PROTEIN KINASE-LIKE 1.4"/>
    <property type="match status" value="1"/>
</dbReference>
<dbReference type="FunFam" id="3.30.200.20:FF:001335">
    <property type="entry name" value="Calmodulin-binding receptor-like cytoplasmic kinase 2"/>
    <property type="match status" value="1"/>
</dbReference>
<name>A0A9D4ZQZ4_ADICA</name>
<accession>A0A9D4ZQZ4</accession>
<keyword evidence="13" id="KW-1185">Reference proteome</keyword>
<dbReference type="Gene3D" id="1.10.510.10">
    <property type="entry name" value="Transferase(Phosphotransferase) domain 1"/>
    <property type="match status" value="1"/>
</dbReference>
<dbReference type="EC" id="2.7.11.1" evidence="1"/>
<comment type="catalytic activity">
    <reaction evidence="8">
        <text>L-seryl-[protein] + ATP = O-phospho-L-seryl-[protein] + ADP + H(+)</text>
        <dbReference type="Rhea" id="RHEA:17989"/>
        <dbReference type="Rhea" id="RHEA-COMP:9863"/>
        <dbReference type="Rhea" id="RHEA-COMP:11604"/>
        <dbReference type="ChEBI" id="CHEBI:15378"/>
        <dbReference type="ChEBI" id="CHEBI:29999"/>
        <dbReference type="ChEBI" id="CHEBI:30616"/>
        <dbReference type="ChEBI" id="CHEBI:83421"/>
        <dbReference type="ChEBI" id="CHEBI:456216"/>
        <dbReference type="EC" id="2.7.11.1"/>
    </reaction>
</comment>
<dbReference type="Pfam" id="PF00069">
    <property type="entry name" value="Pkinase"/>
    <property type="match status" value="1"/>
</dbReference>
<evidence type="ECO:0000256" key="8">
    <source>
        <dbReference type="ARBA" id="ARBA00048679"/>
    </source>
</evidence>
<dbReference type="PROSITE" id="PS50011">
    <property type="entry name" value="PROTEIN_KINASE_DOM"/>
    <property type="match status" value="1"/>
</dbReference>
<dbReference type="InterPro" id="IPR017441">
    <property type="entry name" value="Protein_kinase_ATP_BS"/>
</dbReference>
<evidence type="ECO:0000256" key="3">
    <source>
        <dbReference type="ARBA" id="ARBA00022679"/>
    </source>
</evidence>
<protein>
    <recommendedName>
        <fullName evidence="1">non-specific serine/threonine protein kinase</fullName>
        <ecNumber evidence="1">2.7.11.1</ecNumber>
    </recommendedName>
</protein>
<dbReference type="InterPro" id="IPR011009">
    <property type="entry name" value="Kinase-like_dom_sf"/>
</dbReference>
<dbReference type="FunFam" id="1.10.510.10:FF:000300">
    <property type="entry name" value="Calmodulin-binding receptor-like cytoplasmic kinase 3"/>
    <property type="match status" value="1"/>
</dbReference>
<sequence length="366" mass="40941">MGEKQLSKRLFACLFPCFKGEVSDKDAPLRSVSTEGFSISHDSVQSPLSTPTMLNDGTAVAFNMAELNKATSNFSTSCKIGQGGFGVVYKGKLADGRIVAIKRARKDLFEARLTSQFLSEVNTLAKVEHLNLVKLIGYLEEGDERILVEEFVSNGNLRQHLDCEFGTVLDLFTRLDIAIDISHALTYLHLYAGEPIIHRDVKASNILLTDSVRAKVADFGFSRIGPLDSGATHVVTQVKGTAGYLDPEYLKTYKLSSKSDVYAFGVLMIELLTGRRPIEHDRHIDERITLRWAYGKFQKGRVEELVDPRMDVSTDALFAVEKMFEVAFQCVAPTRQERPTMKKVSEFLWMVRKDCQRSQNGGSRRG</sequence>
<dbReference type="PROSITE" id="PS00107">
    <property type="entry name" value="PROTEIN_KINASE_ATP"/>
    <property type="match status" value="1"/>
</dbReference>
<evidence type="ECO:0000256" key="6">
    <source>
        <dbReference type="ARBA" id="ARBA00022840"/>
    </source>
</evidence>
<comment type="similarity">
    <text evidence="10">Belongs to the protein kinase superfamily.</text>
</comment>
<dbReference type="AlphaFoldDB" id="A0A9D4ZQZ4"/>
<keyword evidence="2 10" id="KW-0723">Serine/threonine-protein kinase</keyword>
<dbReference type="GO" id="GO:0004674">
    <property type="term" value="F:protein serine/threonine kinase activity"/>
    <property type="evidence" value="ECO:0007669"/>
    <property type="project" value="UniProtKB-KW"/>
</dbReference>
<evidence type="ECO:0000313" key="13">
    <source>
        <dbReference type="Proteomes" id="UP000886520"/>
    </source>
</evidence>
<dbReference type="EMBL" id="JABFUD020000003">
    <property type="protein sequence ID" value="KAI5081985.1"/>
    <property type="molecule type" value="Genomic_DNA"/>
</dbReference>